<protein>
    <submittedName>
        <fullName evidence="3">Uncharacterized protein</fullName>
    </submittedName>
</protein>
<dbReference type="Proteomes" id="UP000242913">
    <property type="component" value="Unassembled WGS sequence"/>
</dbReference>
<feature type="signal peptide" evidence="2">
    <location>
        <begin position="1"/>
        <end position="18"/>
    </location>
</feature>
<name>A0A238C330_9BILA</name>
<evidence type="ECO:0000256" key="2">
    <source>
        <dbReference type="SAM" id="SignalP"/>
    </source>
</evidence>
<dbReference type="EMBL" id="KZ269979">
    <property type="protein sequence ID" value="OZC11863.1"/>
    <property type="molecule type" value="Genomic_DNA"/>
</dbReference>
<dbReference type="Pfam" id="PF04870">
    <property type="entry name" value="Moulting_cycle"/>
    <property type="match status" value="1"/>
</dbReference>
<dbReference type="PANTHER" id="PTHR21523:SF44">
    <property type="entry name" value="MLT-TEN (MLT-10) RELATED"/>
    <property type="match status" value="1"/>
</dbReference>
<evidence type="ECO:0000313" key="3">
    <source>
        <dbReference type="EMBL" id="OZC11863.1"/>
    </source>
</evidence>
<dbReference type="PANTHER" id="PTHR21523">
    <property type="match status" value="1"/>
</dbReference>
<keyword evidence="2" id="KW-0732">Signal</keyword>
<keyword evidence="4" id="KW-1185">Reference proteome</keyword>
<feature type="chain" id="PRO_5012805376" evidence="2">
    <location>
        <begin position="19"/>
        <end position="828"/>
    </location>
</feature>
<evidence type="ECO:0000313" key="4">
    <source>
        <dbReference type="Proteomes" id="UP000242913"/>
    </source>
</evidence>
<organism evidence="3 4">
    <name type="scientific">Onchocerca flexuosa</name>
    <dbReference type="NCBI Taxonomy" id="387005"/>
    <lineage>
        <taxon>Eukaryota</taxon>
        <taxon>Metazoa</taxon>
        <taxon>Ecdysozoa</taxon>
        <taxon>Nematoda</taxon>
        <taxon>Chromadorea</taxon>
        <taxon>Rhabditida</taxon>
        <taxon>Spirurina</taxon>
        <taxon>Spiruromorpha</taxon>
        <taxon>Filarioidea</taxon>
        <taxon>Onchocercidae</taxon>
        <taxon>Onchocerca</taxon>
    </lineage>
</organism>
<evidence type="ECO:0000256" key="1">
    <source>
        <dbReference type="SAM" id="MobiDB-lite"/>
    </source>
</evidence>
<dbReference type="AlphaFoldDB" id="A0A238C330"/>
<dbReference type="OrthoDB" id="5917548at2759"/>
<dbReference type="InterPro" id="IPR006954">
    <property type="entry name" value="Mlt-10-like"/>
</dbReference>
<accession>A0A238C330</accession>
<reference evidence="3 4" key="1">
    <citation type="submission" date="2015-12" db="EMBL/GenBank/DDBJ databases">
        <title>Draft genome of the nematode, Onchocerca flexuosa.</title>
        <authorList>
            <person name="Mitreva M."/>
        </authorList>
    </citation>
    <scope>NUCLEOTIDE SEQUENCE [LARGE SCALE GENOMIC DNA]</scope>
    <source>
        <strain evidence="3">Red Deer</strain>
    </source>
</reference>
<sequence length="828" mass="95461">MQITCWLLAIIIIQTGLSIRLTATDIRNIYKARMNKRTFERTKNLHLNWYIYAIKALLGQLGKQMYQQLTEDKQEKLASCLDQIEDERDLVTGAKCLLQTRHEVHFKISGQDFEQDQTPDKSAEASAFITTNDFEEKKSLKNYDYERKNIKKYHGMGGTKEKTPQPSRYGLEKKLLKPHPLKSSTQFSGFSSILDLNHMSNFIPYASHSFKHLIDYISVPDLLHQKKPRMSRQVYLNKLKLTDQKSRYMHLMPEEHSLEGNEISETSYLIENEIKEISNLVGQSSNPSHNGKIGRTRLEKQYSKKSRSGKNMDLSPKYRNFRKDLRKNDWHNSVFINSSEQSKKLYSNSILTESLKKKLRQRRHGPYRLIANHVMKSDHLIVDVKQVDKMPAMHDSTVKKTPIQQMSKFISVMLSGKEADGNWTKIYERITELKKQMDQRLESSNARVYNLRLYDLVIGNEKRTRPRVPLKYRDFISMAFDLVNGINRNEKKKELNFRFLSPRIMSLMPDKMQSQNHVLSPSILSFYKDESPDSIASLPKLLEKSGMMEKDREAVLEMIMGISGARVTVEMALDVLKELNIFDLKDMIFETTKRIDQAFKNLEKSFSTEQRSEMESRGFTFLEASQLKEMLHRHGVKKLEDINFDFEKYEQLNGQEKDETLWENIKRIAENETEGLYRRKRQAVSVLTPTILSPFMFCPTFGLSILGPVVLSPSIFTPLILNPSILSPYVLSPGVFLPFLISPYILSPYVLSPLVGAPYILSPYVLSPNVINPYLLSPLVLSPYILSPDIISPQALGGQILSPNAFSPSIYTDSVLMVSILSPSWMSK</sequence>
<gene>
    <name evidence="3" type="ORF">X798_01044</name>
</gene>
<feature type="region of interest" description="Disordered" evidence="1">
    <location>
        <begin position="281"/>
        <end position="316"/>
    </location>
</feature>
<proteinExistence type="predicted"/>